<keyword evidence="2 9" id="KW-0732">Signal</keyword>
<dbReference type="PIRSF" id="PIRSF000862">
    <property type="entry name" value="Steryl_ester_lip"/>
    <property type="match status" value="1"/>
</dbReference>
<proteinExistence type="inferred from homology"/>
<feature type="active site" description="Charge relay system" evidence="8">
    <location>
        <position position="322"/>
    </location>
</feature>
<dbReference type="GO" id="GO:0016042">
    <property type="term" value="P:lipid catabolic process"/>
    <property type="evidence" value="ECO:0007669"/>
    <property type="project" value="UniProtKB-KW"/>
</dbReference>
<dbReference type="EMBL" id="OU895879">
    <property type="protein sequence ID" value="CAG9808257.1"/>
    <property type="molecule type" value="Genomic_DNA"/>
</dbReference>
<dbReference type="InterPro" id="IPR029058">
    <property type="entry name" value="AB_hydrolase_fold"/>
</dbReference>
<evidence type="ECO:0000256" key="6">
    <source>
        <dbReference type="ARBA" id="ARBA00023180"/>
    </source>
</evidence>
<evidence type="ECO:0000256" key="3">
    <source>
        <dbReference type="ARBA" id="ARBA00022801"/>
    </source>
</evidence>
<dbReference type="Gene3D" id="3.40.50.1820">
    <property type="entry name" value="alpha/beta hydrolase"/>
    <property type="match status" value="1"/>
</dbReference>
<evidence type="ECO:0000259" key="10">
    <source>
        <dbReference type="Pfam" id="PF04083"/>
    </source>
</evidence>
<evidence type="ECO:0000313" key="11">
    <source>
        <dbReference type="EMBL" id="CAG9808257.1"/>
    </source>
</evidence>
<evidence type="ECO:0000256" key="7">
    <source>
        <dbReference type="PIRNR" id="PIRNR000862"/>
    </source>
</evidence>
<evidence type="ECO:0000256" key="8">
    <source>
        <dbReference type="PIRSR" id="PIRSR000862-1"/>
    </source>
</evidence>
<dbReference type="AlphaFoldDB" id="A0A9N9WW34"/>
<dbReference type="SUPFAM" id="SSF53474">
    <property type="entry name" value="alpha/beta-Hydrolases"/>
    <property type="match status" value="1"/>
</dbReference>
<evidence type="ECO:0000313" key="12">
    <source>
        <dbReference type="Proteomes" id="UP001153620"/>
    </source>
</evidence>
<evidence type="ECO:0000256" key="4">
    <source>
        <dbReference type="ARBA" id="ARBA00022963"/>
    </source>
</evidence>
<accession>A0A9N9WW34</accession>
<dbReference type="OrthoDB" id="7774588at2759"/>
<gene>
    <name evidence="11" type="ORF">CHIRRI_LOCUS11099</name>
</gene>
<keyword evidence="6" id="KW-0325">Glycoprotein</keyword>
<evidence type="ECO:0000256" key="9">
    <source>
        <dbReference type="SAM" id="SignalP"/>
    </source>
</evidence>
<keyword evidence="3 7" id="KW-0378">Hydrolase</keyword>
<feature type="chain" id="PRO_5040499207" description="Lipase" evidence="9">
    <location>
        <begin position="17"/>
        <end position="379"/>
    </location>
</feature>
<keyword evidence="4 7" id="KW-0442">Lipid degradation</keyword>
<dbReference type="Pfam" id="PF04083">
    <property type="entry name" value="Abhydro_lipase"/>
    <property type="match status" value="1"/>
</dbReference>
<evidence type="ECO:0000256" key="2">
    <source>
        <dbReference type="ARBA" id="ARBA00022729"/>
    </source>
</evidence>
<reference evidence="11" key="1">
    <citation type="submission" date="2022-01" db="EMBL/GenBank/DDBJ databases">
        <authorList>
            <person name="King R."/>
        </authorList>
    </citation>
    <scope>NUCLEOTIDE SEQUENCE</scope>
</reference>
<dbReference type="Proteomes" id="UP001153620">
    <property type="component" value="Chromosome 3"/>
</dbReference>
<dbReference type="PANTHER" id="PTHR11005">
    <property type="entry name" value="LYSOSOMAL ACID LIPASE-RELATED"/>
    <property type="match status" value="1"/>
</dbReference>
<reference evidence="11" key="2">
    <citation type="submission" date="2022-10" db="EMBL/GenBank/DDBJ databases">
        <authorList>
            <consortium name="ENA_rothamsted_submissions"/>
            <consortium name="culmorum"/>
            <person name="King R."/>
        </authorList>
    </citation>
    <scope>NUCLEOTIDE SEQUENCE</scope>
</reference>
<dbReference type="FunFam" id="3.40.50.1820:FF:000057">
    <property type="entry name" value="Lipase"/>
    <property type="match status" value="1"/>
</dbReference>
<dbReference type="InterPro" id="IPR025483">
    <property type="entry name" value="Lipase_euk"/>
</dbReference>
<name>A0A9N9WW34_9DIPT</name>
<feature type="active site" description="Charge relay system" evidence="8">
    <location>
        <position position="351"/>
    </location>
</feature>
<evidence type="ECO:0000256" key="5">
    <source>
        <dbReference type="ARBA" id="ARBA00023098"/>
    </source>
</evidence>
<comment type="similarity">
    <text evidence="1 7">Belongs to the AB hydrolase superfamily. Lipase family.</text>
</comment>
<dbReference type="InterPro" id="IPR006693">
    <property type="entry name" value="AB_hydrolase_lipase"/>
</dbReference>
<dbReference type="GO" id="GO:0016788">
    <property type="term" value="F:hydrolase activity, acting on ester bonds"/>
    <property type="evidence" value="ECO:0007669"/>
    <property type="project" value="InterPro"/>
</dbReference>
<evidence type="ECO:0000256" key="1">
    <source>
        <dbReference type="ARBA" id="ARBA00010701"/>
    </source>
</evidence>
<feature type="active site" description="Nucleophile" evidence="8">
    <location>
        <position position="153"/>
    </location>
</feature>
<keyword evidence="12" id="KW-1185">Reference proteome</keyword>
<organism evidence="11 12">
    <name type="scientific">Chironomus riparius</name>
    <dbReference type="NCBI Taxonomy" id="315576"/>
    <lineage>
        <taxon>Eukaryota</taxon>
        <taxon>Metazoa</taxon>
        <taxon>Ecdysozoa</taxon>
        <taxon>Arthropoda</taxon>
        <taxon>Hexapoda</taxon>
        <taxon>Insecta</taxon>
        <taxon>Pterygota</taxon>
        <taxon>Neoptera</taxon>
        <taxon>Endopterygota</taxon>
        <taxon>Diptera</taxon>
        <taxon>Nematocera</taxon>
        <taxon>Chironomoidea</taxon>
        <taxon>Chironomidae</taxon>
        <taxon>Chironominae</taxon>
        <taxon>Chironomus</taxon>
    </lineage>
</organism>
<protein>
    <recommendedName>
        <fullName evidence="7">Lipase</fullName>
    </recommendedName>
</protein>
<sequence>MNIKFIVIILISNVHSQINDTLDVIKKFGFSAESYRFKTADGYLLTMQRIFPNNNGHTKKAPCLIMHGIFSLSLQFLQLQNDSLAFLLANSGYDVFLANARGTKYSSHATYSKNSSQFWNFSHDEIGYYDLPAMIDTVLAITRSDKLFYIASSQGAAISMVLLSTQPEYNQKIIEAHYLGPAIFLGGGSNLFLRSDLGLLTRNNMIDLTDINSIIKPIYMKHCNKNKHFGFILCILQEIANFGLNINAVEVDFELQKYYVDNHAPQISKKQFDHFKQLTKSRKFQYFDYGGENIKIYGTRHSPEYDLSRVTAPIYIYWGTLDTTIGKEDIQNIINSPLNVKSVRVIKNFNHFDYEASRRAKDAIYMPIVKELNSFNHLY</sequence>
<feature type="domain" description="Partial AB-hydrolase lipase" evidence="10">
    <location>
        <begin position="23"/>
        <end position="77"/>
    </location>
</feature>
<feature type="signal peptide" evidence="9">
    <location>
        <begin position="1"/>
        <end position="16"/>
    </location>
</feature>
<keyword evidence="5" id="KW-0443">Lipid metabolism</keyword>